<dbReference type="Gene3D" id="3.40.640.10">
    <property type="entry name" value="Type I PLP-dependent aspartate aminotransferase-like (Major domain)"/>
    <property type="match status" value="1"/>
</dbReference>
<keyword evidence="4" id="KW-0032">Aminotransferase</keyword>
<dbReference type="EC" id="2.6.1.87" evidence="4"/>
<evidence type="ECO:0000313" key="4">
    <source>
        <dbReference type="EMBL" id="AQQ71283.1"/>
    </source>
</evidence>
<organism evidence="4 5">
    <name type="scientific">Limihaloglobus sulfuriphilus</name>
    <dbReference type="NCBI Taxonomy" id="1851148"/>
    <lineage>
        <taxon>Bacteria</taxon>
        <taxon>Pseudomonadati</taxon>
        <taxon>Planctomycetota</taxon>
        <taxon>Phycisphaerae</taxon>
        <taxon>Sedimentisphaerales</taxon>
        <taxon>Sedimentisphaeraceae</taxon>
        <taxon>Limihaloglobus</taxon>
    </lineage>
</organism>
<dbReference type="RefSeq" id="WP_146683474.1">
    <property type="nucleotide sequence ID" value="NZ_CP019646.1"/>
</dbReference>
<keyword evidence="4" id="KW-0808">Transferase</keyword>
<name>A0A1Q2MF04_9BACT</name>
<keyword evidence="2 3" id="KW-0663">Pyridoxal phosphate</keyword>
<dbReference type="GO" id="GO:0099620">
    <property type="term" value="F:UDP-4-amino-4-deoxy-L-arabinose aminotransferase"/>
    <property type="evidence" value="ECO:0007669"/>
    <property type="project" value="UniProtKB-EC"/>
</dbReference>
<dbReference type="KEGG" id="pbas:SMSP2_01654"/>
<keyword evidence="5" id="KW-1185">Reference proteome</keyword>
<protein>
    <submittedName>
        <fullName evidence="4">UDP-4-amino-4-deoxy-L-arabinose--oxoglutarate aminotransferase</fullName>
        <ecNumber evidence="4">2.6.1.87</ecNumber>
    </submittedName>
</protein>
<dbReference type="InterPro" id="IPR000653">
    <property type="entry name" value="DegT/StrS_aminotransferase"/>
</dbReference>
<dbReference type="Proteomes" id="UP000188181">
    <property type="component" value="Chromosome"/>
</dbReference>
<reference evidence="5" key="1">
    <citation type="submission" date="2017-02" db="EMBL/GenBank/DDBJ databases">
        <title>Comparative genomics and description of representatives of a novel lineage of planctomycetes thriving in anoxic sediments.</title>
        <authorList>
            <person name="Spring S."/>
            <person name="Bunk B."/>
            <person name="Sproer C."/>
        </authorList>
    </citation>
    <scope>NUCLEOTIDE SEQUENCE [LARGE SCALE GENOMIC DNA]</scope>
    <source>
        <strain evidence="5">SM-Chi-D1</strain>
    </source>
</reference>
<feature type="modified residue" description="N6-(pyridoxal phosphate)lysine" evidence="2">
    <location>
        <position position="181"/>
    </location>
</feature>
<sequence length="388" mass="42537">MQVPLSSPDITQREIDAVVNVMKSGQLALGPEMRGFEQAIAEYSEKKHAISVNSGTSGLYLCMKALGIGPGDEVITTPFTFIATINCIIQAGAKPVMVDIDPVNYNIDPAKIEEKITPATKAIEPVIVFGNPAGIDEVCDIAKKHNLAVIEDSCEALGTVYKGKKAGTFGDAGLYAFYPNKQITTGEGGIIVTDDDKLAELCISMRNQGRGAGGGWLAHERVGYNYRMADINACIGRVQMTRLGEFKEKRKKAAQYYQQILADEKRINVPQEPEGADMSWFVFVIRLADNYGQEHKNALIQMLNERGCGASNYFPPVHLQPFMIADYGYKKGDFPVTEFVSQRTLAIPFFNNLSREQMDYVKKTLSECLDEIDAGLLGSGKAPFPPAQ</sequence>
<dbReference type="Gene3D" id="3.90.1150.10">
    <property type="entry name" value="Aspartate Aminotransferase, domain 1"/>
    <property type="match status" value="1"/>
</dbReference>
<proteinExistence type="inferred from homology"/>
<dbReference type="InterPro" id="IPR015422">
    <property type="entry name" value="PyrdxlP-dep_Trfase_small"/>
</dbReference>
<gene>
    <name evidence="4" type="primary">arnB</name>
    <name evidence="4" type="ORF">SMSP2_01654</name>
</gene>
<evidence type="ECO:0000256" key="3">
    <source>
        <dbReference type="RuleBase" id="RU004508"/>
    </source>
</evidence>
<evidence type="ECO:0000256" key="2">
    <source>
        <dbReference type="PIRSR" id="PIRSR000390-2"/>
    </source>
</evidence>
<dbReference type="PIRSF" id="PIRSF000390">
    <property type="entry name" value="PLP_StrS"/>
    <property type="match status" value="1"/>
</dbReference>
<dbReference type="STRING" id="1851148.SMSP2_01654"/>
<feature type="active site" description="Proton acceptor" evidence="1">
    <location>
        <position position="181"/>
    </location>
</feature>
<comment type="similarity">
    <text evidence="3">Belongs to the DegT/DnrJ/EryC1 family.</text>
</comment>
<dbReference type="AlphaFoldDB" id="A0A1Q2MF04"/>
<dbReference type="OrthoDB" id="9810913at2"/>
<dbReference type="InterPro" id="IPR015424">
    <property type="entry name" value="PyrdxlP-dep_Trfase"/>
</dbReference>
<dbReference type="PANTHER" id="PTHR30244:SF39">
    <property type="entry name" value="BLR3650 PROTEIN"/>
    <property type="match status" value="1"/>
</dbReference>
<dbReference type="Pfam" id="PF01041">
    <property type="entry name" value="DegT_DnrJ_EryC1"/>
    <property type="match status" value="1"/>
</dbReference>
<dbReference type="EMBL" id="CP019646">
    <property type="protein sequence ID" value="AQQ71283.1"/>
    <property type="molecule type" value="Genomic_DNA"/>
</dbReference>
<dbReference type="PANTHER" id="PTHR30244">
    <property type="entry name" value="TRANSAMINASE"/>
    <property type="match status" value="1"/>
</dbReference>
<dbReference type="GO" id="GO:0030170">
    <property type="term" value="F:pyridoxal phosphate binding"/>
    <property type="evidence" value="ECO:0007669"/>
    <property type="project" value="TreeGrafter"/>
</dbReference>
<dbReference type="CDD" id="cd00616">
    <property type="entry name" value="AHBA_syn"/>
    <property type="match status" value="1"/>
</dbReference>
<dbReference type="SUPFAM" id="SSF53383">
    <property type="entry name" value="PLP-dependent transferases"/>
    <property type="match status" value="1"/>
</dbReference>
<dbReference type="InterPro" id="IPR015421">
    <property type="entry name" value="PyrdxlP-dep_Trfase_major"/>
</dbReference>
<evidence type="ECO:0000256" key="1">
    <source>
        <dbReference type="PIRSR" id="PIRSR000390-1"/>
    </source>
</evidence>
<evidence type="ECO:0000313" key="5">
    <source>
        <dbReference type="Proteomes" id="UP000188181"/>
    </source>
</evidence>
<accession>A0A1Q2MF04</accession>
<dbReference type="GO" id="GO:0000271">
    <property type="term" value="P:polysaccharide biosynthetic process"/>
    <property type="evidence" value="ECO:0007669"/>
    <property type="project" value="TreeGrafter"/>
</dbReference>